<feature type="compositionally biased region" description="Basic and acidic residues" evidence="1">
    <location>
        <begin position="89"/>
        <end position="98"/>
    </location>
</feature>
<reference evidence="2" key="1">
    <citation type="submission" date="2020-05" db="EMBL/GenBank/DDBJ databases">
        <title>Mycena genomes resolve the evolution of fungal bioluminescence.</title>
        <authorList>
            <person name="Tsai I.J."/>
        </authorList>
    </citation>
    <scope>NUCLEOTIDE SEQUENCE</scope>
    <source>
        <strain evidence="2">110903Hualien_Pintung</strain>
    </source>
</reference>
<evidence type="ECO:0000313" key="2">
    <source>
        <dbReference type="EMBL" id="KAF7293857.1"/>
    </source>
</evidence>
<evidence type="ECO:0008006" key="4">
    <source>
        <dbReference type="Google" id="ProtNLM"/>
    </source>
</evidence>
<comment type="caution">
    <text evidence="2">The sequence shown here is derived from an EMBL/GenBank/DDBJ whole genome shotgun (WGS) entry which is preliminary data.</text>
</comment>
<evidence type="ECO:0000313" key="3">
    <source>
        <dbReference type="Proteomes" id="UP000613580"/>
    </source>
</evidence>
<sequence length="845" mass="95946">MTTWSCRFCGKVTKSEGGLQSHYTQRQRCAELLARYLDSQVDTGTDSDSESESESDVDAPKSRFPSPAPAPAMDIDSGVDIARSPESPAQDRRARVDPVDDEDEDMDAVGIPRWFEPHPKGGGAVLEEMKGKTPFELLREEQLALGDTLWAPFKDAGDWELARWLVESGVSRTKMEEFFKLDKIKFGAKPSYHNTRSMYQKIDTLPTGPKWECEVLTLHGDKTDARGNLVVEEVEFWRRDALECIKDIMSNPAFDGHMHYAPARVYRDEAQTNREYGEFYTAERMWELQDLIPVGNTVVPVMVGTDETQLSRFSGDKKAWPVYIGPANIDADIRRKPNSHAFILIGYIPVSKFEFWSKAKDRSAARYQLYHNCMRTLLATLKDAGNNGVRMLCSDAYFRMGRPIFAGHLSDHPERCLVSCCAENRCPECLVTEGKRGMPIYSAPRNKDATMRVLRQNAAGLNPPEFEEWGLRQLDPFWKDLPHCDIFRSFYPDLLHQLHKGVFKDHTVAWATASFDGSDVQKAREVDKRFKVMIDHPSLRHFRQGISLVSQWTGTEYKHMEKVFLGAINGGVADQVVLAVRSILDFIYYAHFDTHTDKSLEKLRNAWNLFHEHKQVFIANGARSQPHFNIPKIHAMQHYVDLIRSGGSTGGTSTELTERMHIDCAKLGYRASNRKDYFSQMTKWLTRREAVHRFAAYLEWAQAAGTKQVTIPPHYKIAKAAPFQVSIQDLVTSFGAADFMHHLETFLRDHGQFPSNFGSISVPFPVYRRVTINIPPVVQAANSGQFIADPIRATRAEPSNGLKKAVPAHFDTILARKKKPSKTPKLLDRNGTYFLCHINFIIMKG</sequence>
<keyword evidence="3" id="KW-1185">Reference proteome</keyword>
<gene>
    <name evidence="2" type="ORF">HMN09_01181700</name>
</gene>
<organism evidence="2 3">
    <name type="scientific">Mycena chlorophos</name>
    <name type="common">Agaric fungus</name>
    <name type="synonym">Agaricus chlorophos</name>
    <dbReference type="NCBI Taxonomy" id="658473"/>
    <lineage>
        <taxon>Eukaryota</taxon>
        <taxon>Fungi</taxon>
        <taxon>Dikarya</taxon>
        <taxon>Basidiomycota</taxon>
        <taxon>Agaricomycotina</taxon>
        <taxon>Agaricomycetes</taxon>
        <taxon>Agaricomycetidae</taxon>
        <taxon>Agaricales</taxon>
        <taxon>Marasmiineae</taxon>
        <taxon>Mycenaceae</taxon>
        <taxon>Mycena</taxon>
    </lineage>
</organism>
<dbReference type="Proteomes" id="UP000613580">
    <property type="component" value="Unassembled WGS sequence"/>
</dbReference>
<dbReference type="EMBL" id="JACAZE010000020">
    <property type="protein sequence ID" value="KAF7293857.1"/>
    <property type="molecule type" value="Genomic_DNA"/>
</dbReference>
<dbReference type="OrthoDB" id="2418900at2759"/>
<proteinExistence type="predicted"/>
<name>A0A8H6S7K3_MYCCL</name>
<feature type="compositionally biased region" description="Acidic residues" evidence="1">
    <location>
        <begin position="45"/>
        <end position="57"/>
    </location>
</feature>
<dbReference type="AlphaFoldDB" id="A0A8H6S7K3"/>
<feature type="region of interest" description="Disordered" evidence="1">
    <location>
        <begin position="40"/>
        <end position="104"/>
    </location>
</feature>
<dbReference type="InterPro" id="IPR041078">
    <property type="entry name" value="Plavaka"/>
</dbReference>
<accession>A0A8H6S7K3</accession>
<dbReference type="Pfam" id="PF18759">
    <property type="entry name" value="Plavaka"/>
    <property type="match status" value="1"/>
</dbReference>
<evidence type="ECO:0000256" key="1">
    <source>
        <dbReference type="SAM" id="MobiDB-lite"/>
    </source>
</evidence>
<protein>
    <recommendedName>
        <fullName evidence="4">C2H2-type domain-containing protein</fullName>
    </recommendedName>
</protein>